<evidence type="ECO:0000256" key="3">
    <source>
        <dbReference type="SAM" id="SignalP"/>
    </source>
</evidence>
<keyword evidence="1 3" id="KW-0732">Signal</keyword>
<evidence type="ECO:0000256" key="1">
    <source>
        <dbReference type="ARBA" id="ARBA00022729"/>
    </source>
</evidence>
<evidence type="ECO:0000313" key="5">
    <source>
        <dbReference type="EMBL" id="KAL0386020.1"/>
    </source>
</evidence>
<evidence type="ECO:0000256" key="2">
    <source>
        <dbReference type="SAM" id="MobiDB-lite"/>
    </source>
</evidence>
<comment type="caution">
    <text evidence="5">The sequence shown here is derived from an EMBL/GenBank/DDBJ whole genome shotgun (WGS) entry which is preliminary data.</text>
</comment>
<feature type="compositionally biased region" description="Low complexity" evidence="2">
    <location>
        <begin position="127"/>
        <end position="156"/>
    </location>
</feature>
<dbReference type="AlphaFoldDB" id="A0AAW2S0L5"/>
<reference evidence="5" key="2">
    <citation type="journal article" date="2024" name="Plant">
        <title>Genomic evolution and insights into agronomic trait innovations of Sesamum species.</title>
        <authorList>
            <person name="Miao H."/>
            <person name="Wang L."/>
            <person name="Qu L."/>
            <person name="Liu H."/>
            <person name="Sun Y."/>
            <person name="Le M."/>
            <person name="Wang Q."/>
            <person name="Wei S."/>
            <person name="Zheng Y."/>
            <person name="Lin W."/>
            <person name="Duan Y."/>
            <person name="Cao H."/>
            <person name="Xiong S."/>
            <person name="Wang X."/>
            <person name="Wei L."/>
            <person name="Li C."/>
            <person name="Ma Q."/>
            <person name="Ju M."/>
            <person name="Zhao R."/>
            <person name="Li G."/>
            <person name="Mu C."/>
            <person name="Tian Q."/>
            <person name="Mei H."/>
            <person name="Zhang T."/>
            <person name="Gao T."/>
            <person name="Zhang H."/>
        </authorList>
    </citation>
    <scope>NUCLEOTIDE SEQUENCE</scope>
    <source>
        <strain evidence="5">G02</strain>
    </source>
</reference>
<reference evidence="5" key="1">
    <citation type="submission" date="2020-06" db="EMBL/GenBank/DDBJ databases">
        <authorList>
            <person name="Li T."/>
            <person name="Hu X."/>
            <person name="Zhang T."/>
            <person name="Song X."/>
            <person name="Zhang H."/>
            <person name="Dai N."/>
            <person name="Sheng W."/>
            <person name="Hou X."/>
            <person name="Wei L."/>
        </authorList>
    </citation>
    <scope>NUCLEOTIDE SEQUENCE</scope>
    <source>
        <strain evidence="5">G02</strain>
        <tissue evidence="5">Leaf</tissue>
    </source>
</reference>
<dbReference type="EMBL" id="JACGWJ010000012">
    <property type="protein sequence ID" value="KAL0386020.1"/>
    <property type="molecule type" value="Genomic_DNA"/>
</dbReference>
<feature type="chain" id="PRO_5043654780" evidence="3">
    <location>
        <begin position="22"/>
        <end position="235"/>
    </location>
</feature>
<feature type="signal peptide" evidence="3">
    <location>
        <begin position="1"/>
        <end position="21"/>
    </location>
</feature>
<dbReference type="PANTHER" id="PTHR31044">
    <property type="entry name" value="BETA-1,3 GLUCANASE"/>
    <property type="match status" value="1"/>
</dbReference>
<dbReference type="PANTHER" id="PTHR31044:SF60">
    <property type="entry name" value="PLASMODESMATA CALLOSE-BINDING PROTEIN 4"/>
    <property type="match status" value="1"/>
</dbReference>
<proteinExistence type="predicted"/>
<sequence length="235" mass="23524">MAVFVVGLVLFLGLAGHSGQAKGLVKRFDLFPSIPFTRASLKFLAITTLYSSKKNIDYACGAGADCSAILQNGPCFNPNTVKDHCNYAVNSYYQRKGQIPGSCDFQGTATVTPNPPSSGGGGCVYQSSPSTGGTTPSTTPITGGTPTTPTTGGTTTPGTVPVGGTSPGTVPAGNTNPGTVPGSTMTPGFGLGPTGSGFSNTDGSTGTKLLSQSGTCALVSVSVTLVISGLMWPRI</sequence>
<feature type="domain" description="X8" evidence="4">
    <location>
        <begin position="51"/>
        <end position="125"/>
    </location>
</feature>
<evidence type="ECO:0000259" key="4">
    <source>
        <dbReference type="SMART" id="SM00768"/>
    </source>
</evidence>
<dbReference type="Gene3D" id="1.20.58.1040">
    <property type="match status" value="1"/>
</dbReference>
<dbReference type="GO" id="GO:0009506">
    <property type="term" value="C:plasmodesma"/>
    <property type="evidence" value="ECO:0007669"/>
    <property type="project" value="UniProtKB-ARBA"/>
</dbReference>
<name>A0AAW2S0L5_SESRA</name>
<dbReference type="InterPro" id="IPR012946">
    <property type="entry name" value="X8"/>
</dbReference>
<gene>
    <name evidence="5" type="ORF">Sradi_2996300</name>
</gene>
<dbReference type="Pfam" id="PF07983">
    <property type="entry name" value="X8"/>
    <property type="match status" value="1"/>
</dbReference>
<dbReference type="SMART" id="SM00768">
    <property type="entry name" value="X8"/>
    <property type="match status" value="1"/>
</dbReference>
<feature type="region of interest" description="Disordered" evidence="2">
    <location>
        <begin position="112"/>
        <end position="156"/>
    </location>
</feature>
<dbReference type="InterPro" id="IPR044788">
    <property type="entry name" value="X8_dom_prot"/>
</dbReference>
<protein>
    <submittedName>
        <fullName evidence="5">Plasmodesmata callose-binding protein 3</fullName>
    </submittedName>
</protein>
<organism evidence="5">
    <name type="scientific">Sesamum radiatum</name>
    <name type="common">Black benniseed</name>
    <dbReference type="NCBI Taxonomy" id="300843"/>
    <lineage>
        <taxon>Eukaryota</taxon>
        <taxon>Viridiplantae</taxon>
        <taxon>Streptophyta</taxon>
        <taxon>Embryophyta</taxon>
        <taxon>Tracheophyta</taxon>
        <taxon>Spermatophyta</taxon>
        <taxon>Magnoliopsida</taxon>
        <taxon>eudicotyledons</taxon>
        <taxon>Gunneridae</taxon>
        <taxon>Pentapetalae</taxon>
        <taxon>asterids</taxon>
        <taxon>lamiids</taxon>
        <taxon>Lamiales</taxon>
        <taxon>Pedaliaceae</taxon>
        <taxon>Sesamum</taxon>
    </lineage>
</organism>
<accession>A0AAW2S0L5</accession>